<dbReference type="InterPro" id="IPR036259">
    <property type="entry name" value="MFS_trans_sf"/>
</dbReference>
<feature type="transmembrane region" description="Helical" evidence="9">
    <location>
        <begin position="401"/>
        <end position="425"/>
    </location>
</feature>
<gene>
    <name evidence="11" type="ORF">BLA24064_01445</name>
</gene>
<dbReference type="InterPro" id="IPR011701">
    <property type="entry name" value="MFS"/>
</dbReference>
<dbReference type="GO" id="GO:0005886">
    <property type="term" value="C:plasma membrane"/>
    <property type="evidence" value="ECO:0007669"/>
    <property type="project" value="UniProtKB-SubCell"/>
</dbReference>
<evidence type="ECO:0000259" key="10">
    <source>
        <dbReference type="PROSITE" id="PS50850"/>
    </source>
</evidence>
<evidence type="ECO:0000256" key="9">
    <source>
        <dbReference type="SAM" id="Phobius"/>
    </source>
</evidence>
<keyword evidence="5 9" id="KW-0812">Transmembrane</keyword>
<dbReference type="Pfam" id="PF07690">
    <property type="entry name" value="MFS_1"/>
    <property type="match status" value="1"/>
</dbReference>
<keyword evidence="4" id="KW-1003">Cell membrane</keyword>
<dbReference type="GO" id="GO:0015293">
    <property type="term" value="F:symporter activity"/>
    <property type="evidence" value="ECO:0007669"/>
    <property type="project" value="UniProtKB-KW"/>
</dbReference>
<dbReference type="Proteomes" id="UP000494222">
    <property type="component" value="Unassembled WGS sequence"/>
</dbReference>
<accession>A0A6P2IT79</accession>
<dbReference type="PANTHER" id="PTHR43528">
    <property type="entry name" value="ALPHA-KETOGLUTARATE PERMEASE"/>
    <property type="match status" value="1"/>
</dbReference>
<keyword evidence="6" id="KW-0769">Symport</keyword>
<dbReference type="SUPFAM" id="SSF103473">
    <property type="entry name" value="MFS general substrate transporter"/>
    <property type="match status" value="1"/>
</dbReference>
<evidence type="ECO:0000313" key="12">
    <source>
        <dbReference type="Proteomes" id="UP000494222"/>
    </source>
</evidence>
<dbReference type="AlphaFoldDB" id="A0A6P2IT79"/>
<feature type="transmembrane region" description="Helical" evidence="9">
    <location>
        <begin position="125"/>
        <end position="148"/>
    </location>
</feature>
<dbReference type="FunFam" id="1.20.1250.20:FF:000001">
    <property type="entry name" value="Dicarboxylate MFS transporter"/>
    <property type="match status" value="1"/>
</dbReference>
<reference evidence="11 12" key="1">
    <citation type="submission" date="2019-09" db="EMBL/GenBank/DDBJ databases">
        <authorList>
            <person name="Depoorter E."/>
        </authorList>
    </citation>
    <scope>NUCLEOTIDE SEQUENCE [LARGE SCALE GENOMIC DNA]</scope>
    <source>
        <strain evidence="11">LMG 24064</strain>
    </source>
</reference>
<dbReference type="EMBL" id="CABVPL010000007">
    <property type="protein sequence ID" value="VWB33746.1"/>
    <property type="molecule type" value="Genomic_DNA"/>
</dbReference>
<feature type="transmembrane region" description="Helical" evidence="9">
    <location>
        <begin position="363"/>
        <end position="389"/>
    </location>
</feature>
<feature type="domain" description="Major facilitator superfamily (MFS) profile" evidence="10">
    <location>
        <begin position="52"/>
        <end position="458"/>
    </location>
</feature>
<evidence type="ECO:0000256" key="5">
    <source>
        <dbReference type="ARBA" id="ARBA00022692"/>
    </source>
</evidence>
<keyword evidence="8 9" id="KW-0472">Membrane</keyword>
<evidence type="ECO:0000256" key="8">
    <source>
        <dbReference type="ARBA" id="ARBA00023136"/>
    </source>
</evidence>
<feature type="transmembrane region" description="Helical" evidence="9">
    <location>
        <begin position="52"/>
        <end position="78"/>
    </location>
</feature>
<evidence type="ECO:0000256" key="6">
    <source>
        <dbReference type="ARBA" id="ARBA00022847"/>
    </source>
</evidence>
<dbReference type="InterPro" id="IPR051084">
    <property type="entry name" value="H+-coupled_symporters"/>
</dbReference>
<comment type="subcellular location">
    <subcellularLocation>
        <location evidence="1">Cell membrane</location>
        <topology evidence="1">Multi-pass membrane protein</topology>
    </subcellularLocation>
</comment>
<feature type="transmembrane region" description="Helical" evidence="9">
    <location>
        <begin position="160"/>
        <end position="179"/>
    </location>
</feature>
<proteinExistence type="inferred from homology"/>
<feature type="transmembrane region" description="Helical" evidence="9">
    <location>
        <begin position="191"/>
        <end position="211"/>
    </location>
</feature>
<dbReference type="PANTHER" id="PTHR43528:SF1">
    <property type="entry name" value="ALPHA-KETOGLUTARATE PERMEASE"/>
    <property type="match status" value="1"/>
</dbReference>
<dbReference type="PROSITE" id="PS00216">
    <property type="entry name" value="SUGAR_TRANSPORT_1"/>
    <property type="match status" value="1"/>
</dbReference>
<dbReference type="PROSITE" id="PS50850">
    <property type="entry name" value="MFS"/>
    <property type="match status" value="1"/>
</dbReference>
<feature type="transmembrane region" description="Helical" evidence="9">
    <location>
        <begin position="338"/>
        <end position="357"/>
    </location>
</feature>
<comment type="similarity">
    <text evidence="2">Belongs to the major facilitator superfamily. Metabolite:H+ Symporter (MHS) family (TC 2.A.1.6) family.</text>
</comment>
<evidence type="ECO:0000256" key="7">
    <source>
        <dbReference type="ARBA" id="ARBA00022989"/>
    </source>
</evidence>
<keyword evidence="7 9" id="KW-1133">Transmembrane helix</keyword>
<feature type="transmembrane region" description="Helical" evidence="9">
    <location>
        <begin position="431"/>
        <end position="451"/>
    </location>
</feature>
<dbReference type="InterPro" id="IPR005829">
    <property type="entry name" value="Sugar_transporter_CS"/>
</dbReference>
<evidence type="ECO:0000256" key="4">
    <source>
        <dbReference type="ARBA" id="ARBA00022475"/>
    </source>
</evidence>
<feature type="transmembrane region" description="Helical" evidence="9">
    <location>
        <begin position="305"/>
        <end position="326"/>
    </location>
</feature>
<evidence type="ECO:0000256" key="1">
    <source>
        <dbReference type="ARBA" id="ARBA00004651"/>
    </source>
</evidence>
<feature type="transmembrane region" description="Helical" evidence="9">
    <location>
        <begin position="273"/>
        <end position="293"/>
    </location>
</feature>
<evidence type="ECO:0000313" key="11">
    <source>
        <dbReference type="EMBL" id="VWB33746.1"/>
    </source>
</evidence>
<evidence type="ECO:0000256" key="2">
    <source>
        <dbReference type="ARBA" id="ARBA00008240"/>
    </source>
</evidence>
<evidence type="ECO:0000256" key="3">
    <source>
        <dbReference type="ARBA" id="ARBA00022448"/>
    </source>
</evidence>
<keyword evidence="3" id="KW-0813">Transport</keyword>
<organism evidence="11 12">
    <name type="scientific">Burkholderia latens</name>
    <dbReference type="NCBI Taxonomy" id="488446"/>
    <lineage>
        <taxon>Bacteria</taxon>
        <taxon>Pseudomonadati</taxon>
        <taxon>Pseudomonadota</taxon>
        <taxon>Betaproteobacteria</taxon>
        <taxon>Burkholderiales</taxon>
        <taxon>Burkholderiaceae</taxon>
        <taxon>Burkholderia</taxon>
        <taxon>Burkholderia cepacia complex</taxon>
    </lineage>
</organism>
<dbReference type="Gene3D" id="1.20.1250.20">
    <property type="entry name" value="MFS general substrate transporter like domains"/>
    <property type="match status" value="2"/>
</dbReference>
<sequence>MRRRPFAARRPPRPVPFCNAFAPYPGSPHTMNTTTLTAQDAARPSAAKIRRIIFAASIGNALEWFDLIVYGFFAVTIAKLFFPATSEATSLLLTLGTFGLSYLIRPIGGFVLGAYADRAGRKASLLLSIGMMMAGTLLIALMPTYASIGILAPLGIMLSRLMQGFSAGGEFASSTAFLVEHAPQRRGFMSSWQFASQGLATLLASGFGALLTSTLSTAQLESWGWRVPFLFGLAIGPVGLYIRRYVDEGIEFKTQARSEAPVRELFADQKMRVLLSIGVLVISTAINYMVLYMPTYAIKQLGLPASTGFAATLATGFVLTLVTPLVGHLSDRTGRIRVMAAAAVLMLATVSPTFAWLTHRASFATMLAALIWIGLLKATYCGALPALMAELFPAQTRATGLAVSYNTGVTLFGGFAPFIITWLISATGNRLSPALYLIGCAVLSLAALMVARTRLGMR</sequence>
<name>A0A6P2IT79_9BURK</name>
<feature type="transmembrane region" description="Helical" evidence="9">
    <location>
        <begin position="223"/>
        <end position="242"/>
    </location>
</feature>
<protein>
    <submittedName>
        <fullName evidence="11">Membrane protein</fullName>
    </submittedName>
</protein>
<dbReference type="InterPro" id="IPR020846">
    <property type="entry name" value="MFS_dom"/>
</dbReference>
<feature type="transmembrane region" description="Helical" evidence="9">
    <location>
        <begin position="90"/>
        <end position="113"/>
    </location>
</feature>